<organism evidence="1">
    <name type="scientific">Trypanosoma congolense (strain IL3000)</name>
    <dbReference type="NCBI Taxonomy" id="1068625"/>
    <lineage>
        <taxon>Eukaryota</taxon>
        <taxon>Discoba</taxon>
        <taxon>Euglenozoa</taxon>
        <taxon>Kinetoplastea</taxon>
        <taxon>Metakinetoplastina</taxon>
        <taxon>Trypanosomatida</taxon>
        <taxon>Trypanosomatidae</taxon>
        <taxon>Trypanosoma</taxon>
        <taxon>Nannomonas</taxon>
    </lineage>
</organism>
<dbReference type="VEuPathDB" id="TriTrypDB:TcIL3000_1_400"/>
<protein>
    <submittedName>
        <fullName evidence="1">Uncharacterized protein TCIL3000_1_400</fullName>
    </submittedName>
</protein>
<sequence length="179" mass="19513">MLLVPGNSQCLGETLRPRCFLSPILYCGNVDAYWMDALVQQNFHPFQVISRGNHSCPLGDTPQTTCWAGRTRDHKPFSCTRPIGGLPDYRDLMVLSHLIEFICSAVLLGLRGPLPGAGVPLCKPAVLYKLVSRGVFSLARRRISWVKPNILASSGWRRVASAPGGCFLPAAVLHGVSSQ</sequence>
<accession>G0UIT2</accession>
<dbReference type="EMBL" id="HE575314">
    <property type="protein sequence ID" value="CCC89282.1"/>
    <property type="molecule type" value="Genomic_DNA"/>
</dbReference>
<name>G0UIT2_TRYCI</name>
<gene>
    <name evidence="1" type="ORF">TCIL3000_1_400</name>
</gene>
<dbReference type="AlphaFoldDB" id="G0UIT2"/>
<proteinExistence type="predicted"/>
<reference evidence="1" key="1">
    <citation type="journal article" date="2012" name="Proc. Natl. Acad. Sci. U.S.A.">
        <title>Antigenic diversity is generated by distinct evolutionary mechanisms in African trypanosome species.</title>
        <authorList>
            <person name="Jackson A.P."/>
            <person name="Berry A."/>
            <person name="Aslett M."/>
            <person name="Allison H.C."/>
            <person name="Burton P."/>
            <person name="Vavrova-Anderson J."/>
            <person name="Brown R."/>
            <person name="Browne H."/>
            <person name="Corton N."/>
            <person name="Hauser H."/>
            <person name="Gamble J."/>
            <person name="Gilderthorp R."/>
            <person name="Marcello L."/>
            <person name="McQuillan J."/>
            <person name="Otto T.D."/>
            <person name="Quail M.A."/>
            <person name="Sanders M.J."/>
            <person name="van Tonder A."/>
            <person name="Ginger M.L."/>
            <person name="Field M.C."/>
            <person name="Barry J.D."/>
            <person name="Hertz-Fowler C."/>
            <person name="Berriman M."/>
        </authorList>
    </citation>
    <scope>NUCLEOTIDE SEQUENCE</scope>
    <source>
        <strain evidence="1">IL3000</strain>
    </source>
</reference>
<evidence type="ECO:0000313" key="1">
    <source>
        <dbReference type="EMBL" id="CCC89282.1"/>
    </source>
</evidence>